<evidence type="ECO:0000313" key="5">
    <source>
        <dbReference type="Proteomes" id="UP000324507"/>
    </source>
</evidence>
<name>A0A5P2QTP0_9RHOB</name>
<gene>
    <name evidence="4" type="ORF">FOB51_16350</name>
</gene>
<dbReference type="InterPro" id="IPR057326">
    <property type="entry name" value="KR_dom"/>
</dbReference>
<sequence>MPVTTMGRFAGKRVLVTGAAAGIGRAVALAFADEGAELVLADRNAEGLAELARRIGPQAQVVVYDAMLPGDGDRLVSEATTRPLHVLVNVAGVYHRSHFTDTTDADWDRVMRINLTSPFEICRAAIPALLESGGNIVNTSSASAVKGIAYAAPYAITKSGIALLTKSLAAEYGHRGLRVNAVAPGRTFTDLGKPVPPVQGLRPEIAMHPSKMKGMIDGAPPEMIAGAYLWLASDAAAYVSGELHLVDGAYTCG</sequence>
<dbReference type="InterPro" id="IPR051122">
    <property type="entry name" value="SDR_DHRS6-like"/>
</dbReference>
<evidence type="ECO:0000313" key="4">
    <source>
        <dbReference type="EMBL" id="QEU09444.1"/>
    </source>
</evidence>
<accession>A0A5P2QTP0</accession>
<evidence type="ECO:0000256" key="2">
    <source>
        <dbReference type="ARBA" id="ARBA00023002"/>
    </source>
</evidence>
<evidence type="ECO:0000256" key="1">
    <source>
        <dbReference type="ARBA" id="ARBA00006484"/>
    </source>
</evidence>
<proteinExistence type="inferred from homology"/>
<dbReference type="InterPro" id="IPR020904">
    <property type="entry name" value="Sc_DH/Rdtase_CS"/>
</dbReference>
<dbReference type="FunFam" id="3.40.50.720:FF:000084">
    <property type="entry name" value="Short-chain dehydrogenase reductase"/>
    <property type="match status" value="1"/>
</dbReference>
<dbReference type="PROSITE" id="PS00061">
    <property type="entry name" value="ADH_SHORT"/>
    <property type="match status" value="1"/>
</dbReference>
<dbReference type="InterPro" id="IPR002347">
    <property type="entry name" value="SDR_fam"/>
</dbReference>
<dbReference type="SUPFAM" id="SSF51735">
    <property type="entry name" value="NAD(P)-binding Rossmann-fold domains"/>
    <property type="match status" value="1"/>
</dbReference>
<dbReference type="SMART" id="SM00822">
    <property type="entry name" value="PKS_KR"/>
    <property type="match status" value="1"/>
</dbReference>
<reference evidence="4 5" key="1">
    <citation type="submission" date="2019-09" db="EMBL/GenBank/DDBJ databases">
        <title>FDA dAtabase for Regulatory Grade micrObial Sequences (FDA-ARGOS): Supporting development and validation of Infectious Disease Dx tests.</title>
        <authorList>
            <person name="Sciortino C."/>
            <person name="Tallon L."/>
            <person name="Sadzewicz L."/>
            <person name="Vavikolanu K."/>
            <person name="Mehta A."/>
            <person name="Aluvathingal J."/>
            <person name="Nadendla S."/>
            <person name="Nandy P."/>
            <person name="Geyer C."/>
            <person name="Yan Y."/>
            <person name="Sichtig H."/>
        </authorList>
    </citation>
    <scope>NUCLEOTIDE SEQUENCE [LARGE SCALE GENOMIC DNA]</scope>
    <source>
        <strain evidence="4 5">FDAARGOS_643</strain>
    </source>
</reference>
<dbReference type="Gene3D" id="3.40.50.720">
    <property type="entry name" value="NAD(P)-binding Rossmann-like Domain"/>
    <property type="match status" value="1"/>
</dbReference>
<keyword evidence="2" id="KW-0560">Oxidoreductase</keyword>
<dbReference type="CDD" id="cd05233">
    <property type="entry name" value="SDR_c"/>
    <property type="match status" value="1"/>
</dbReference>
<dbReference type="GO" id="GO:0016491">
    <property type="term" value="F:oxidoreductase activity"/>
    <property type="evidence" value="ECO:0007669"/>
    <property type="project" value="UniProtKB-KW"/>
</dbReference>
<comment type="similarity">
    <text evidence="1">Belongs to the short-chain dehydrogenases/reductases (SDR) family.</text>
</comment>
<feature type="domain" description="Ketoreductase" evidence="3">
    <location>
        <begin position="12"/>
        <end position="187"/>
    </location>
</feature>
<evidence type="ECO:0000259" key="3">
    <source>
        <dbReference type="SMART" id="SM00822"/>
    </source>
</evidence>
<dbReference type="InterPro" id="IPR036291">
    <property type="entry name" value="NAD(P)-bd_dom_sf"/>
</dbReference>
<dbReference type="PRINTS" id="PR00080">
    <property type="entry name" value="SDRFAMILY"/>
</dbReference>
<dbReference type="EMBL" id="CP044081">
    <property type="protein sequence ID" value="QEU09444.1"/>
    <property type="molecule type" value="Genomic_DNA"/>
</dbReference>
<dbReference type="PANTHER" id="PTHR43477">
    <property type="entry name" value="DIHYDROANTICAPSIN 7-DEHYDROGENASE"/>
    <property type="match status" value="1"/>
</dbReference>
<dbReference type="Proteomes" id="UP000324507">
    <property type="component" value="Chromosome"/>
</dbReference>
<dbReference type="RefSeq" id="WP_150351197.1">
    <property type="nucleotide sequence ID" value="NZ_CP038095.1"/>
</dbReference>
<dbReference type="PRINTS" id="PR00081">
    <property type="entry name" value="GDHRDH"/>
</dbReference>
<organism evidence="4 5">
    <name type="scientific">Paracoccus yeei</name>
    <dbReference type="NCBI Taxonomy" id="147645"/>
    <lineage>
        <taxon>Bacteria</taxon>
        <taxon>Pseudomonadati</taxon>
        <taxon>Pseudomonadota</taxon>
        <taxon>Alphaproteobacteria</taxon>
        <taxon>Rhodobacterales</taxon>
        <taxon>Paracoccaceae</taxon>
        <taxon>Paracoccus</taxon>
    </lineage>
</organism>
<dbReference type="PANTHER" id="PTHR43477:SF1">
    <property type="entry name" value="DIHYDROANTICAPSIN 7-DEHYDROGENASE"/>
    <property type="match status" value="1"/>
</dbReference>
<protein>
    <submittedName>
        <fullName evidence="4">SDR family oxidoreductase</fullName>
    </submittedName>
</protein>
<dbReference type="AlphaFoldDB" id="A0A5P2QTP0"/>
<dbReference type="Pfam" id="PF13561">
    <property type="entry name" value="adh_short_C2"/>
    <property type="match status" value="1"/>
</dbReference>